<keyword evidence="5" id="KW-0627">Porphyrin biosynthesis</keyword>
<dbReference type="GO" id="GO:0019354">
    <property type="term" value="P:siroheme biosynthetic process"/>
    <property type="evidence" value="ECO:0007669"/>
    <property type="project" value="InterPro"/>
</dbReference>
<dbReference type="InterPro" id="IPR014776">
    <property type="entry name" value="4pyrrole_Mease_sub2"/>
</dbReference>
<dbReference type="NCBIfam" id="TIGR01469">
    <property type="entry name" value="cobA_cysG_Cterm"/>
    <property type="match status" value="1"/>
</dbReference>
<protein>
    <recommendedName>
        <fullName evidence="1">uroporphyrinogen-III C-methyltransferase</fullName>
        <ecNumber evidence="1">2.1.1.107</ecNumber>
    </recommendedName>
</protein>
<reference evidence="7" key="1">
    <citation type="submission" date="2014-05" db="EMBL/GenBank/DDBJ databases">
        <title>The transcriptome of the halophilic microalga Tetraselmis sp. GSL018 isolated from the Great Salt Lake, Utah.</title>
        <authorList>
            <person name="Jinkerson R.E."/>
            <person name="D'Adamo S."/>
            <person name="Posewitz M.C."/>
        </authorList>
    </citation>
    <scope>NUCLEOTIDE SEQUENCE</scope>
    <source>
        <strain evidence="7">GSL018</strain>
    </source>
</reference>
<dbReference type="EMBL" id="GBEZ01001476">
    <property type="protein sequence ID" value="JAC83497.1"/>
    <property type="molecule type" value="Transcribed_RNA"/>
</dbReference>
<keyword evidence="2 7" id="KW-0489">Methyltransferase</keyword>
<dbReference type="Gene3D" id="3.30.950.10">
    <property type="entry name" value="Methyltransferase, Cobalt-precorrin-4 Transmethylase, Domain 2"/>
    <property type="match status" value="1"/>
</dbReference>
<dbReference type="GO" id="GO:0032259">
    <property type="term" value="P:methylation"/>
    <property type="evidence" value="ECO:0007669"/>
    <property type="project" value="UniProtKB-KW"/>
</dbReference>
<dbReference type="InterPro" id="IPR050161">
    <property type="entry name" value="Siro_Cobalamin_biosynth"/>
</dbReference>
<evidence type="ECO:0000256" key="4">
    <source>
        <dbReference type="ARBA" id="ARBA00022691"/>
    </source>
</evidence>
<evidence type="ECO:0000256" key="1">
    <source>
        <dbReference type="ARBA" id="ARBA00012162"/>
    </source>
</evidence>
<dbReference type="PROSITE" id="PS00839">
    <property type="entry name" value="SUMT_1"/>
    <property type="match status" value="1"/>
</dbReference>
<dbReference type="EC" id="2.1.1.107" evidence="1"/>
<dbReference type="InterPro" id="IPR006366">
    <property type="entry name" value="CobA/CysG_C"/>
</dbReference>
<dbReference type="InterPro" id="IPR014777">
    <property type="entry name" value="4pyrrole_Mease_sub1"/>
</dbReference>
<keyword evidence="4" id="KW-0949">S-adenosyl-L-methionine</keyword>
<dbReference type="PANTHER" id="PTHR45790:SF3">
    <property type="entry name" value="S-ADENOSYL-L-METHIONINE-DEPENDENT UROPORPHYRINOGEN III METHYLTRANSFERASE, CHLOROPLASTIC"/>
    <property type="match status" value="1"/>
</dbReference>
<dbReference type="SUPFAM" id="SSF53790">
    <property type="entry name" value="Tetrapyrrole methylase"/>
    <property type="match status" value="1"/>
</dbReference>
<dbReference type="FunFam" id="3.40.1010.10:FF:000001">
    <property type="entry name" value="Siroheme synthase"/>
    <property type="match status" value="1"/>
</dbReference>
<dbReference type="NCBIfam" id="NF004790">
    <property type="entry name" value="PRK06136.1"/>
    <property type="match status" value="1"/>
</dbReference>
<dbReference type="AlphaFoldDB" id="A0A061SEA0"/>
<evidence type="ECO:0000256" key="5">
    <source>
        <dbReference type="ARBA" id="ARBA00023244"/>
    </source>
</evidence>
<dbReference type="GO" id="GO:0004851">
    <property type="term" value="F:uroporphyrin-III C-methyltransferase activity"/>
    <property type="evidence" value="ECO:0007669"/>
    <property type="project" value="UniProtKB-EC"/>
</dbReference>
<dbReference type="CDD" id="cd11642">
    <property type="entry name" value="SUMT"/>
    <property type="match status" value="1"/>
</dbReference>
<sequence>MTQHVNLVLNRSACQVHKSFLQSKFSFCNLRTRGPNIRNTSRVKAEPERGTCWLVGAGPGAPDLLTLRAAKVIAEADVILYDDLGTQDIVEQFSRPQTKRVFVGKRGGRESVSQDSINKLLVESCLEGSKVVRLKGGCPSVFSRITQEMAALQSAGIQVDVVPGVSSVLAAPLSAGFPLTDRDLGKNFIVCSAHQAGAVDWDAACAADTAVFLMGGRAVREIASQMTSRGREPSTPVAVVRSAATPQQTVWFGSLSDIEERTKGERLSPCVVVVGCVVGTAGGGRRL</sequence>
<dbReference type="Gene3D" id="3.40.1010.10">
    <property type="entry name" value="Cobalt-precorrin-4 Transmethylase, Domain 1"/>
    <property type="match status" value="1"/>
</dbReference>
<dbReference type="InterPro" id="IPR035996">
    <property type="entry name" value="4pyrrol_Methylase_sf"/>
</dbReference>
<dbReference type="Pfam" id="PF00590">
    <property type="entry name" value="TP_methylase"/>
    <property type="match status" value="1"/>
</dbReference>
<accession>A0A061SEA0</accession>
<gene>
    <name evidence="7" type="primary">COBA-HEMD</name>
    <name evidence="7" type="ORF">TSPGSL018_3197</name>
</gene>
<name>A0A061SEA0_9CHLO</name>
<evidence type="ECO:0000259" key="6">
    <source>
        <dbReference type="Pfam" id="PF00590"/>
    </source>
</evidence>
<dbReference type="InterPro" id="IPR003043">
    <property type="entry name" value="Uropor_MeTrfase_CS"/>
</dbReference>
<dbReference type="PANTHER" id="PTHR45790">
    <property type="entry name" value="SIROHEME SYNTHASE-RELATED"/>
    <property type="match status" value="1"/>
</dbReference>
<evidence type="ECO:0000256" key="2">
    <source>
        <dbReference type="ARBA" id="ARBA00022603"/>
    </source>
</evidence>
<evidence type="ECO:0000313" key="7">
    <source>
        <dbReference type="EMBL" id="JAC83497.1"/>
    </source>
</evidence>
<evidence type="ECO:0000256" key="3">
    <source>
        <dbReference type="ARBA" id="ARBA00022679"/>
    </source>
</evidence>
<organism evidence="7">
    <name type="scientific">Tetraselmis sp. GSL018</name>
    <dbReference type="NCBI Taxonomy" id="582737"/>
    <lineage>
        <taxon>Eukaryota</taxon>
        <taxon>Viridiplantae</taxon>
        <taxon>Chlorophyta</taxon>
        <taxon>core chlorophytes</taxon>
        <taxon>Chlorodendrophyceae</taxon>
        <taxon>Chlorodendrales</taxon>
        <taxon>Chlorodendraceae</taxon>
        <taxon>Tetraselmis</taxon>
    </lineage>
</organism>
<proteinExistence type="predicted"/>
<keyword evidence="3 7" id="KW-0808">Transferase</keyword>
<dbReference type="InterPro" id="IPR000878">
    <property type="entry name" value="4pyrrol_Mease"/>
</dbReference>
<feature type="domain" description="Tetrapyrrole methylase" evidence="6">
    <location>
        <begin position="52"/>
        <end position="258"/>
    </location>
</feature>